<dbReference type="CDD" id="cd16922">
    <property type="entry name" value="HATPase_EvgS-ArcB-TorS-like"/>
    <property type="match status" value="1"/>
</dbReference>
<dbReference type="SUPFAM" id="SSF47384">
    <property type="entry name" value="Homodimeric domain of signal transducing histidine kinase"/>
    <property type="match status" value="1"/>
</dbReference>
<dbReference type="CDD" id="cd00130">
    <property type="entry name" value="PAS"/>
    <property type="match status" value="1"/>
</dbReference>
<dbReference type="PROSITE" id="PS50112">
    <property type="entry name" value="PAS"/>
    <property type="match status" value="1"/>
</dbReference>
<evidence type="ECO:0000256" key="1">
    <source>
        <dbReference type="ARBA" id="ARBA00000085"/>
    </source>
</evidence>
<keyword evidence="11 17" id="KW-1133">Transmembrane helix</keyword>
<accession>A0A1U7IID3</accession>
<comment type="subcellular location">
    <subcellularLocation>
        <location evidence="2">Membrane</location>
    </subcellularLocation>
</comment>
<dbReference type="RefSeq" id="WP_073594417.1">
    <property type="nucleotide sequence ID" value="NZ_MRCE01000014.1"/>
</dbReference>
<proteinExistence type="inferred from homology"/>
<keyword evidence="6" id="KW-0808">Transferase</keyword>
<comment type="caution">
    <text evidence="22">The sequence shown here is derived from an EMBL/GenBank/DDBJ whole genome shotgun (WGS) entry which is preliminary data.</text>
</comment>
<dbReference type="SMART" id="SM00091">
    <property type="entry name" value="PAS"/>
    <property type="match status" value="1"/>
</dbReference>
<organism evidence="22 23">
    <name type="scientific">[Phormidium ambiguum] IAM M-71</name>
    <dbReference type="NCBI Taxonomy" id="454136"/>
    <lineage>
        <taxon>Bacteria</taxon>
        <taxon>Bacillati</taxon>
        <taxon>Cyanobacteriota</taxon>
        <taxon>Cyanophyceae</taxon>
        <taxon>Oscillatoriophycideae</taxon>
        <taxon>Aerosakkonematales</taxon>
        <taxon>Aerosakkonemataceae</taxon>
        <taxon>Floridanema</taxon>
    </lineage>
</organism>
<evidence type="ECO:0000256" key="17">
    <source>
        <dbReference type="SAM" id="Phobius"/>
    </source>
</evidence>
<dbReference type="CDD" id="cd00082">
    <property type="entry name" value="HisKA"/>
    <property type="match status" value="1"/>
</dbReference>
<evidence type="ECO:0000256" key="14">
    <source>
        <dbReference type="ARBA" id="ARBA00023306"/>
    </source>
</evidence>
<dbReference type="SMART" id="SM00448">
    <property type="entry name" value="REC"/>
    <property type="match status" value="1"/>
</dbReference>
<dbReference type="PANTHER" id="PTHR43047">
    <property type="entry name" value="TWO-COMPONENT HISTIDINE PROTEIN KINASE"/>
    <property type="match status" value="1"/>
</dbReference>
<dbReference type="Pfam" id="PF02518">
    <property type="entry name" value="HATPase_c"/>
    <property type="match status" value="1"/>
</dbReference>
<dbReference type="PROSITE" id="PS50109">
    <property type="entry name" value="HIS_KIN"/>
    <property type="match status" value="1"/>
</dbReference>
<dbReference type="InterPro" id="IPR006189">
    <property type="entry name" value="CHASE_dom"/>
</dbReference>
<evidence type="ECO:0000256" key="12">
    <source>
        <dbReference type="ARBA" id="ARBA00023012"/>
    </source>
</evidence>
<name>A0A1U7IID3_9CYAN</name>
<evidence type="ECO:0000259" key="19">
    <source>
        <dbReference type="PROSITE" id="PS50110"/>
    </source>
</evidence>
<evidence type="ECO:0000313" key="22">
    <source>
        <dbReference type="EMBL" id="OKH36841.1"/>
    </source>
</evidence>
<evidence type="ECO:0000256" key="7">
    <source>
        <dbReference type="ARBA" id="ARBA00022692"/>
    </source>
</evidence>
<dbReference type="SUPFAM" id="SSF55874">
    <property type="entry name" value="ATPase domain of HSP90 chaperone/DNA topoisomerase II/histidine kinase"/>
    <property type="match status" value="1"/>
</dbReference>
<keyword evidence="12" id="KW-0902">Two-component regulatory system</keyword>
<keyword evidence="8" id="KW-0547">Nucleotide-binding</keyword>
<dbReference type="InterPro" id="IPR042240">
    <property type="entry name" value="CHASE_sf"/>
</dbReference>
<dbReference type="SUPFAM" id="SSF52172">
    <property type="entry name" value="CheY-like"/>
    <property type="match status" value="1"/>
</dbReference>
<comment type="similarity">
    <text evidence="3">In the N-terminal section; belongs to the phytochrome family.</text>
</comment>
<dbReference type="FunFam" id="1.10.287.130:FF:000038">
    <property type="entry name" value="Sensory transduction histidine kinase"/>
    <property type="match status" value="1"/>
</dbReference>
<reference evidence="22 23" key="1">
    <citation type="submission" date="2016-11" db="EMBL/GenBank/DDBJ databases">
        <title>Draft Genome Sequences of Nine Cyanobacterial Strains from Diverse Habitats.</title>
        <authorList>
            <person name="Zhu T."/>
            <person name="Hou S."/>
            <person name="Lu X."/>
            <person name="Hess W.R."/>
        </authorList>
    </citation>
    <scope>NUCLEOTIDE SEQUENCE [LARGE SCALE GENOMIC DNA]</scope>
    <source>
        <strain evidence="22 23">IAM M-71</strain>
    </source>
</reference>
<dbReference type="InterPro" id="IPR001789">
    <property type="entry name" value="Sig_transdc_resp-reg_receiver"/>
</dbReference>
<feature type="modified residue" description="4-aspartylphosphate" evidence="16">
    <location>
        <position position="860"/>
    </location>
</feature>
<dbReference type="PRINTS" id="PR00344">
    <property type="entry name" value="BCTRLSENSOR"/>
</dbReference>
<evidence type="ECO:0000256" key="11">
    <source>
        <dbReference type="ARBA" id="ARBA00022989"/>
    </source>
</evidence>
<evidence type="ECO:0000256" key="8">
    <source>
        <dbReference type="ARBA" id="ARBA00022741"/>
    </source>
</evidence>
<dbReference type="AlphaFoldDB" id="A0A1U7IID3"/>
<dbReference type="Pfam" id="PF13426">
    <property type="entry name" value="PAS_9"/>
    <property type="match status" value="1"/>
</dbReference>
<protein>
    <recommendedName>
        <fullName evidence="15">Circadian input-output histidine kinase CikA</fullName>
        <ecNumber evidence="4">2.7.13.3</ecNumber>
    </recommendedName>
</protein>
<comment type="catalytic activity">
    <reaction evidence="1">
        <text>ATP + protein L-histidine = ADP + protein N-phospho-L-histidine.</text>
        <dbReference type="EC" id="2.7.13.3"/>
    </reaction>
</comment>
<dbReference type="Pfam" id="PF00072">
    <property type="entry name" value="Response_reg"/>
    <property type="match status" value="1"/>
</dbReference>
<dbReference type="PROSITE" id="PS50110">
    <property type="entry name" value="RESPONSE_REGULATORY"/>
    <property type="match status" value="1"/>
</dbReference>
<evidence type="ECO:0000256" key="16">
    <source>
        <dbReference type="PROSITE-ProRule" id="PRU00169"/>
    </source>
</evidence>
<dbReference type="NCBIfam" id="TIGR00229">
    <property type="entry name" value="sensory_box"/>
    <property type="match status" value="1"/>
</dbReference>
<dbReference type="EMBL" id="MRCE01000014">
    <property type="protein sequence ID" value="OKH36841.1"/>
    <property type="molecule type" value="Genomic_DNA"/>
</dbReference>
<evidence type="ECO:0000313" key="23">
    <source>
        <dbReference type="Proteomes" id="UP000185860"/>
    </source>
</evidence>
<dbReference type="GO" id="GO:0000155">
    <property type="term" value="F:phosphorelay sensor kinase activity"/>
    <property type="evidence" value="ECO:0007669"/>
    <property type="project" value="InterPro"/>
</dbReference>
<evidence type="ECO:0000256" key="3">
    <source>
        <dbReference type="ARBA" id="ARBA00006402"/>
    </source>
</evidence>
<evidence type="ECO:0000256" key="2">
    <source>
        <dbReference type="ARBA" id="ARBA00004370"/>
    </source>
</evidence>
<feature type="domain" description="CHASE" evidence="21">
    <location>
        <begin position="97"/>
        <end position="186"/>
    </location>
</feature>
<sequence>MRKILPILLGVLASIAVFFLWHQLSVQEQLHIEELTRAEATTIENNLNHELSNRIRALQRMAKRWENSNGIPKVVWEADTTAYLNDFYGYRAIEYVDPSYHVRWITPLAGNEAAQDKDLSQEPRRQITLKISQELRQPIVTGTISLVQGGQGFLVSIPLFVGDRFDGFILGVFQIPDIFAGILPISKSYKIQIFDRNQLIYSQGEPSQKSWKKTTVVKAYGVNWQIEVFPNLNSLEKGHSLLPNILLIAGLISAWLFAIVVYLAQLSFYRIRQFEQANQQLQWEIRQREEIEIALEISQSRFAGILDIASDAIISVDRNQCITLFNQGAEKVFGYSSQEVLGKPLSLLLPKRFAPMHEHQVRNYAQTVEETRQMAERGEIFGRRKDGQEFPAEASISKLNLNGEIIFTTFLRDITAKKAAEKALRESEATKKAIIEAIPDLLIRMRSNGDYLDFIPSNEFSVFRPDVDRYGANVYEILPPNLAEMRMHYTQKALQLGMMQIYEHEILIGEKMCYEEIRIVPLLPNEVLIMVRNISDRKHIEIELRQAMEAAEAANLAKSVFLANMSHELRTPLNVILGFTQVMARDTSLTSSQKENLETIRRSGDHLLSLINDVLDLSKIESGHYTLEETTFDLIAMLHSLRSMLFERANSQHLQLIFAIASEVPQFIIADAPKLRQILLNLLSNAIKFTNQGSVTLQVTVQQRVKESLQLQFQVIDTGVGIAAEELETIFDAFVQAQAGRKSTNGTGLGLTISRKLLQLMRGEIFVQSIPGEGSTFTFVIPVVETKGVNLEPEQNNLQVIGLVPHQIQRRILVVDDQKENRLLLVKLLVELGFAVREASNGQEAVEIWQEWHPDLTWMDIRMPILDGYEATKQIRSMETEPNSIIIALTAQASQSDRTLALAAGCNDYISKPFREETLFDKMREYLGLKYIYAEPKATANEQMDSLDIESQDFLDGCDLNVLKSFSFDWFNQLENAAVCGDDVAITELLSQLPPTLSKFTTYLHKLADNYQFEQIIQIISTLPFLRVYYD</sequence>
<evidence type="ECO:0000256" key="6">
    <source>
        <dbReference type="ARBA" id="ARBA00022679"/>
    </source>
</evidence>
<evidence type="ECO:0000256" key="9">
    <source>
        <dbReference type="ARBA" id="ARBA00022777"/>
    </source>
</evidence>
<dbReference type="FunFam" id="3.30.565.10:FF:000010">
    <property type="entry name" value="Sensor histidine kinase RcsC"/>
    <property type="match status" value="1"/>
</dbReference>
<keyword evidence="7 17" id="KW-0812">Transmembrane</keyword>
<dbReference type="SMART" id="SM00388">
    <property type="entry name" value="HisKA"/>
    <property type="match status" value="1"/>
</dbReference>
<keyword evidence="9" id="KW-0418">Kinase</keyword>
<evidence type="ECO:0000256" key="15">
    <source>
        <dbReference type="ARBA" id="ARBA00074306"/>
    </source>
</evidence>
<dbReference type="InterPro" id="IPR005467">
    <property type="entry name" value="His_kinase_dom"/>
</dbReference>
<dbReference type="Pfam" id="PF00512">
    <property type="entry name" value="HisKA"/>
    <property type="match status" value="1"/>
</dbReference>
<dbReference type="Gene3D" id="3.30.450.350">
    <property type="entry name" value="CHASE domain"/>
    <property type="match status" value="1"/>
</dbReference>
<dbReference type="STRING" id="454136.NIES2119_15585"/>
<dbReference type="CDD" id="cd17546">
    <property type="entry name" value="REC_hyHK_CKI1_RcsC-like"/>
    <property type="match status" value="1"/>
</dbReference>
<evidence type="ECO:0000259" key="18">
    <source>
        <dbReference type="PROSITE" id="PS50109"/>
    </source>
</evidence>
<dbReference type="InterPro" id="IPR035965">
    <property type="entry name" value="PAS-like_dom_sf"/>
</dbReference>
<keyword evidence="14" id="KW-0131">Cell cycle</keyword>
<dbReference type="InterPro" id="IPR036097">
    <property type="entry name" value="HisK_dim/P_sf"/>
</dbReference>
<dbReference type="InterPro" id="IPR036890">
    <property type="entry name" value="HATPase_C_sf"/>
</dbReference>
<evidence type="ECO:0000256" key="13">
    <source>
        <dbReference type="ARBA" id="ARBA00023136"/>
    </source>
</evidence>
<dbReference type="InterPro" id="IPR011006">
    <property type="entry name" value="CheY-like_superfamily"/>
</dbReference>
<keyword evidence="10" id="KW-0067">ATP-binding</keyword>
<evidence type="ECO:0000256" key="4">
    <source>
        <dbReference type="ARBA" id="ARBA00012438"/>
    </source>
</evidence>
<dbReference type="InterPro" id="IPR003594">
    <property type="entry name" value="HATPase_dom"/>
</dbReference>
<dbReference type="Gene3D" id="1.10.287.130">
    <property type="match status" value="1"/>
</dbReference>
<dbReference type="Gene3D" id="3.30.565.10">
    <property type="entry name" value="Histidine kinase-like ATPase, C-terminal domain"/>
    <property type="match status" value="1"/>
</dbReference>
<dbReference type="SMART" id="SM00387">
    <property type="entry name" value="HATPase_c"/>
    <property type="match status" value="1"/>
</dbReference>
<evidence type="ECO:0000256" key="5">
    <source>
        <dbReference type="ARBA" id="ARBA00022553"/>
    </source>
</evidence>
<dbReference type="Gene3D" id="3.40.50.2300">
    <property type="match status" value="1"/>
</dbReference>
<feature type="domain" description="Histidine kinase" evidence="18">
    <location>
        <begin position="564"/>
        <end position="785"/>
    </location>
</feature>
<feature type="domain" description="PAS" evidence="20">
    <location>
        <begin position="298"/>
        <end position="371"/>
    </location>
</feature>
<gene>
    <name evidence="22" type="ORF">NIES2119_15585</name>
</gene>
<dbReference type="Pfam" id="PF03924">
    <property type="entry name" value="CHASE"/>
    <property type="match status" value="1"/>
</dbReference>
<keyword evidence="13 17" id="KW-0472">Membrane</keyword>
<evidence type="ECO:0000256" key="10">
    <source>
        <dbReference type="ARBA" id="ARBA00022840"/>
    </source>
</evidence>
<feature type="transmembrane region" description="Helical" evidence="17">
    <location>
        <begin position="241"/>
        <end position="264"/>
    </location>
</feature>
<dbReference type="SMART" id="SM01079">
    <property type="entry name" value="CHASE"/>
    <property type="match status" value="1"/>
</dbReference>
<dbReference type="EC" id="2.7.13.3" evidence="4"/>
<dbReference type="InterPro" id="IPR004358">
    <property type="entry name" value="Sig_transdc_His_kin-like_C"/>
</dbReference>
<dbReference type="InterPro" id="IPR003661">
    <property type="entry name" value="HisK_dim/P_dom"/>
</dbReference>
<keyword evidence="5 16" id="KW-0597">Phosphoprotein</keyword>
<dbReference type="InterPro" id="IPR000014">
    <property type="entry name" value="PAS"/>
</dbReference>
<dbReference type="Gene3D" id="3.30.450.20">
    <property type="entry name" value="PAS domain"/>
    <property type="match status" value="2"/>
</dbReference>
<dbReference type="SUPFAM" id="SSF55785">
    <property type="entry name" value="PYP-like sensor domain (PAS domain)"/>
    <property type="match status" value="2"/>
</dbReference>
<dbReference type="Proteomes" id="UP000185860">
    <property type="component" value="Unassembled WGS sequence"/>
</dbReference>
<feature type="domain" description="Response regulatory" evidence="19">
    <location>
        <begin position="811"/>
        <end position="927"/>
    </location>
</feature>
<dbReference type="PROSITE" id="PS50839">
    <property type="entry name" value="CHASE"/>
    <property type="match status" value="1"/>
</dbReference>
<evidence type="ECO:0000259" key="20">
    <source>
        <dbReference type="PROSITE" id="PS50112"/>
    </source>
</evidence>
<dbReference type="GO" id="GO:0005524">
    <property type="term" value="F:ATP binding"/>
    <property type="evidence" value="ECO:0007669"/>
    <property type="project" value="UniProtKB-KW"/>
</dbReference>
<evidence type="ECO:0000259" key="21">
    <source>
        <dbReference type="PROSITE" id="PS50839"/>
    </source>
</evidence>
<dbReference type="GO" id="GO:0016020">
    <property type="term" value="C:membrane"/>
    <property type="evidence" value="ECO:0007669"/>
    <property type="project" value="UniProtKB-SubCell"/>
</dbReference>